<dbReference type="GO" id="GO:0016020">
    <property type="term" value="C:membrane"/>
    <property type="evidence" value="ECO:0007669"/>
    <property type="project" value="TreeGrafter"/>
</dbReference>
<sequence length="371" mass="42007">MSAPSSCLLALTSRKSFEMAFRNKIFISFGLLCLLALKSSDGDGIRLPDQQEQPKQQQNFIPEHEAATAQHIEGRRQGKGLLDLVGLGTGPNVDPYVAQTNANCLQGQLSECFKTQALGTFEEFFLRDAYDLTENARVVRVPQEQVRSLYNEPFEFSSEPRSTDSEWDQLVKYGLRKIERFVKSTAFEVNIPSEILGEGRYSPRFIDEIDSEIDTIEDKKAPLFTRKKLKRLFIPLLLVLKIFKLKLLLFLPFILGLAGLKKVLGLAAIIVPGLIAYFKICRPQNNLGSFGNYYSNTFSQYSPEGIGPASYHSHHHEHYPGGQGNFFRQEQNTPYVDYYSKAGAGNTVRWGENVQDLAYQGYSEYRNKKES</sequence>
<organism evidence="2 3">
    <name type="scientific">Hermetia illucens</name>
    <name type="common">Black soldier fly</name>
    <dbReference type="NCBI Taxonomy" id="343691"/>
    <lineage>
        <taxon>Eukaryota</taxon>
        <taxon>Metazoa</taxon>
        <taxon>Ecdysozoa</taxon>
        <taxon>Arthropoda</taxon>
        <taxon>Hexapoda</taxon>
        <taxon>Insecta</taxon>
        <taxon>Pterygota</taxon>
        <taxon>Neoptera</taxon>
        <taxon>Endopterygota</taxon>
        <taxon>Diptera</taxon>
        <taxon>Brachycera</taxon>
        <taxon>Stratiomyomorpha</taxon>
        <taxon>Stratiomyidae</taxon>
        <taxon>Hermetiinae</taxon>
        <taxon>Hermetia</taxon>
    </lineage>
</organism>
<evidence type="ECO:0000313" key="2">
    <source>
        <dbReference type="EMBL" id="CAD7085276.1"/>
    </source>
</evidence>
<protein>
    <recommendedName>
        <fullName evidence="4">Osiris 2</fullName>
    </recommendedName>
</protein>
<reference evidence="2 3" key="1">
    <citation type="submission" date="2020-11" db="EMBL/GenBank/DDBJ databases">
        <authorList>
            <person name="Wallbank WR R."/>
            <person name="Pardo Diaz C."/>
            <person name="Kozak K."/>
            <person name="Martin S."/>
            <person name="Jiggins C."/>
            <person name="Moest M."/>
            <person name="Warren A I."/>
            <person name="Generalovic N T."/>
            <person name="Byers J.R.P. K."/>
            <person name="Montejo-Kovacevich G."/>
            <person name="Yen C E."/>
        </authorList>
    </citation>
    <scope>NUCLEOTIDE SEQUENCE [LARGE SCALE GENOMIC DNA]</scope>
</reference>
<keyword evidence="1" id="KW-0812">Transmembrane</keyword>
<dbReference type="Proteomes" id="UP000594454">
    <property type="component" value="Chromosome 3"/>
</dbReference>
<evidence type="ECO:0000313" key="3">
    <source>
        <dbReference type="Proteomes" id="UP000594454"/>
    </source>
</evidence>
<dbReference type="OrthoDB" id="8196390at2759"/>
<keyword evidence="1" id="KW-1133">Transmembrane helix</keyword>
<dbReference type="FunCoup" id="A0A7R8YUZ8">
    <property type="interactions" value="90"/>
</dbReference>
<name>A0A7R8YUZ8_HERIL</name>
<dbReference type="AlphaFoldDB" id="A0A7R8YUZ8"/>
<dbReference type="PANTHER" id="PTHR21879">
    <property type="entry name" value="FI03362P-RELATED-RELATED"/>
    <property type="match status" value="1"/>
</dbReference>
<evidence type="ECO:0000256" key="1">
    <source>
        <dbReference type="SAM" id="Phobius"/>
    </source>
</evidence>
<gene>
    <name evidence="2" type="ORF">HERILL_LOCUS8127</name>
</gene>
<dbReference type="PANTHER" id="PTHR21879:SF10">
    <property type="entry name" value="LP14110P"/>
    <property type="match status" value="1"/>
</dbReference>
<keyword evidence="1" id="KW-0472">Membrane</keyword>
<feature type="transmembrane region" description="Helical" evidence="1">
    <location>
        <begin position="263"/>
        <end position="280"/>
    </location>
</feature>
<dbReference type="InParanoid" id="A0A7R8YUZ8"/>
<evidence type="ECO:0008006" key="4">
    <source>
        <dbReference type="Google" id="ProtNLM"/>
    </source>
</evidence>
<feature type="transmembrane region" description="Helical" evidence="1">
    <location>
        <begin position="232"/>
        <end position="251"/>
    </location>
</feature>
<accession>A0A7R8YUZ8</accession>
<proteinExistence type="predicted"/>
<dbReference type="InterPro" id="IPR012464">
    <property type="entry name" value="DUF1676"/>
</dbReference>
<dbReference type="Pfam" id="PF07898">
    <property type="entry name" value="DUF1676"/>
    <property type="match status" value="1"/>
</dbReference>
<dbReference type="EMBL" id="LR899011">
    <property type="protein sequence ID" value="CAD7085276.1"/>
    <property type="molecule type" value="Genomic_DNA"/>
</dbReference>
<keyword evidence="3" id="KW-1185">Reference proteome</keyword>